<feature type="compositionally biased region" description="Low complexity" evidence="1">
    <location>
        <begin position="422"/>
        <end position="431"/>
    </location>
</feature>
<dbReference type="Gene3D" id="3.30.530.20">
    <property type="match status" value="1"/>
</dbReference>
<dbReference type="PANTHER" id="PTHR31385">
    <property type="entry name" value="PUTATIVE (DUF220)-RELATED"/>
    <property type="match status" value="1"/>
</dbReference>
<dbReference type="PANTHER" id="PTHR31385:SF1">
    <property type="entry name" value="PUTATIVE (DUF220)-RELATED"/>
    <property type="match status" value="1"/>
</dbReference>
<feature type="region of interest" description="Disordered" evidence="1">
    <location>
        <begin position="233"/>
        <end position="363"/>
    </location>
</feature>
<dbReference type="AlphaFoldDB" id="A0A835SZJ1"/>
<keyword evidence="3" id="KW-1185">Reference proteome</keyword>
<accession>A0A835SZJ1</accession>
<evidence type="ECO:0000313" key="2">
    <source>
        <dbReference type="EMBL" id="KAG2429675.1"/>
    </source>
</evidence>
<feature type="region of interest" description="Disordered" evidence="1">
    <location>
        <begin position="412"/>
        <end position="431"/>
    </location>
</feature>
<comment type="caution">
    <text evidence="2">The sequence shown here is derived from an EMBL/GenBank/DDBJ whole genome shotgun (WGS) entry which is preliminary data.</text>
</comment>
<organism evidence="2 3">
    <name type="scientific">Chlamydomonas schloesseri</name>
    <dbReference type="NCBI Taxonomy" id="2026947"/>
    <lineage>
        <taxon>Eukaryota</taxon>
        <taxon>Viridiplantae</taxon>
        <taxon>Chlorophyta</taxon>
        <taxon>core chlorophytes</taxon>
        <taxon>Chlorophyceae</taxon>
        <taxon>CS clade</taxon>
        <taxon>Chlamydomonadales</taxon>
        <taxon>Chlamydomonadaceae</taxon>
        <taxon>Chlamydomonas</taxon>
    </lineage>
</organism>
<dbReference type="InterPro" id="IPR023393">
    <property type="entry name" value="START-like_dom_sf"/>
</dbReference>
<evidence type="ECO:0000313" key="3">
    <source>
        <dbReference type="Proteomes" id="UP000613740"/>
    </source>
</evidence>
<reference evidence="2" key="1">
    <citation type="journal article" date="2020" name="bioRxiv">
        <title>Comparative genomics of Chlamydomonas.</title>
        <authorList>
            <person name="Craig R.J."/>
            <person name="Hasan A.R."/>
            <person name="Ness R.W."/>
            <person name="Keightley P.D."/>
        </authorList>
    </citation>
    <scope>NUCLEOTIDE SEQUENCE</scope>
    <source>
        <strain evidence="2">CCAP 11/173</strain>
    </source>
</reference>
<dbReference type="OrthoDB" id="530906at2759"/>
<feature type="compositionally biased region" description="Gly residues" evidence="1">
    <location>
        <begin position="306"/>
        <end position="323"/>
    </location>
</feature>
<protein>
    <recommendedName>
        <fullName evidence="4">Coenzyme Q-binding protein COQ10 START domain-containing protein</fullName>
    </recommendedName>
</protein>
<proteinExistence type="predicted"/>
<dbReference type="SUPFAM" id="SSF55961">
    <property type="entry name" value="Bet v1-like"/>
    <property type="match status" value="1"/>
</dbReference>
<dbReference type="Proteomes" id="UP000613740">
    <property type="component" value="Unassembled WGS sequence"/>
</dbReference>
<dbReference type="EMBL" id="JAEHOD010000084">
    <property type="protein sequence ID" value="KAG2429675.1"/>
    <property type="molecule type" value="Genomic_DNA"/>
</dbReference>
<sequence>MVFNWGRGGSNAASSAAGPQERAVIADAAGVGSLDCYSDIGSATDLAASSAHGGGSSSQLTGLAAAMGGDDMSWAPLPAGGAAKATAPKEPQPYRFQSHSVKAHLKDRSTAVVDLRVVVPDAPCDVLFDLLADPHQHERIFEAIESANATLVSESGPVRRWRLDYRARWKFWKVSGVCENRLWMTTDRETGTVSFVLREPGFLRKYEGTWTITGPSGKGPGGAYKAPAAAASTPSASASTSGAPSLPFFQQQRQPRRTPSSGSLSSASASGQDSPAAASSPRSLPSSSSSASASTTPADTPRSSASGGGGSSGNSGGGGGFGGFLASINNPFMPPATSHHHGPAGSGADATAQQQQQRPLQPVSPTTIMVSKCMSPKVAPPFPINQVLKGHAVGQVGDMLQGLLLATAKRLEEEGQQGQGEGAAAAQRRPQ</sequence>
<feature type="compositionally biased region" description="Low complexity" evidence="1">
    <location>
        <begin position="233"/>
        <end position="305"/>
    </location>
</feature>
<evidence type="ECO:0008006" key="4">
    <source>
        <dbReference type="Google" id="ProtNLM"/>
    </source>
</evidence>
<evidence type="ECO:0000256" key="1">
    <source>
        <dbReference type="SAM" id="MobiDB-lite"/>
    </source>
</evidence>
<gene>
    <name evidence="2" type="ORF">HYH02_014013</name>
</gene>
<name>A0A835SZJ1_9CHLO</name>